<dbReference type="Gene3D" id="3.40.630.30">
    <property type="match status" value="1"/>
</dbReference>
<dbReference type="SUPFAM" id="SSF55729">
    <property type="entry name" value="Acyl-CoA N-acyltransferases (Nat)"/>
    <property type="match status" value="1"/>
</dbReference>
<dbReference type="PANTHER" id="PTHR43072:SF8">
    <property type="entry name" value="ACYLTRANSFERASE FABY-RELATED"/>
    <property type="match status" value="1"/>
</dbReference>
<evidence type="ECO:0000259" key="1">
    <source>
        <dbReference type="PROSITE" id="PS51186"/>
    </source>
</evidence>
<keyword evidence="3" id="KW-1185">Reference proteome</keyword>
<sequence>MIGIRPATAEDAAAIAQIYAPYVVTRSVSFEDNPPSPGTIADRMEYRDGFYPWLVATSSDDGTVLGFAYATQFRERHAYRFAVETSVYVAGELQRNGVGRMLYEALIDTLAAQGFTQAIAAISLPNDASIKLHEALGFFRAGVYREIGFKHGAWRDVGLWQRELATAEVPPPEPRSFKEVGVVRLD</sequence>
<reference evidence="3" key="1">
    <citation type="submission" date="2016-11" db="EMBL/GenBank/DDBJ databases">
        <title>Complete Genome Sequence of alachlor-degrading Sphingomonas sp. strain JJ-A5.</title>
        <authorList>
            <person name="Lee H."/>
            <person name="Ka J.-O."/>
        </authorList>
    </citation>
    <scope>NUCLEOTIDE SEQUENCE [LARGE SCALE GENOMIC DNA]</scope>
    <source>
        <strain evidence="3">JJ-A5</strain>
    </source>
</reference>
<evidence type="ECO:0000313" key="3">
    <source>
        <dbReference type="Proteomes" id="UP000182063"/>
    </source>
</evidence>
<dbReference type="GO" id="GO:0016747">
    <property type="term" value="F:acyltransferase activity, transferring groups other than amino-acyl groups"/>
    <property type="evidence" value="ECO:0007669"/>
    <property type="project" value="InterPro"/>
</dbReference>
<proteinExistence type="predicted"/>
<keyword evidence="2" id="KW-0808">Transferase</keyword>
<dbReference type="InterPro" id="IPR016181">
    <property type="entry name" value="Acyl_CoA_acyltransferase"/>
</dbReference>
<accession>A0A1L3ZQV4</accession>
<evidence type="ECO:0000313" key="2">
    <source>
        <dbReference type="EMBL" id="API58006.1"/>
    </source>
</evidence>
<dbReference type="OrthoDB" id="5459937at2"/>
<feature type="domain" description="N-acetyltransferase" evidence="1">
    <location>
        <begin position="2"/>
        <end position="161"/>
    </location>
</feature>
<dbReference type="RefSeq" id="WP_072595582.1">
    <property type="nucleotide sequence ID" value="NZ_CP018221.1"/>
</dbReference>
<dbReference type="Proteomes" id="UP000182063">
    <property type="component" value="Chromosome"/>
</dbReference>
<dbReference type="CDD" id="cd04301">
    <property type="entry name" value="NAT_SF"/>
    <property type="match status" value="1"/>
</dbReference>
<name>A0A1L3ZQV4_9SPHN</name>
<dbReference type="Pfam" id="PF13420">
    <property type="entry name" value="Acetyltransf_4"/>
    <property type="match status" value="1"/>
</dbReference>
<protein>
    <submittedName>
        <fullName evidence="2">GNAT family N-acetyltransferase</fullName>
    </submittedName>
</protein>
<dbReference type="EMBL" id="CP018221">
    <property type="protein sequence ID" value="API58006.1"/>
    <property type="molecule type" value="Genomic_DNA"/>
</dbReference>
<dbReference type="KEGG" id="sphj:BSL82_00715"/>
<gene>
    <name evidence="2" type="ORF">BSL82_00715</name>
</gene>
<dbReference type="PANTHER" id="PTHR43072">
    <property type="entry name" value="N-ACETYLTRANSFERASE"/>
    <property type="match status" value="1"/>
</dbReference>
<dbReference type="PROSITE" id="PS51186">
    <property type="entry name" value="GNAT"/>
    <property type="match status" value="1"/>
</dbReference>
<organism evidence="2 3">
    <name type="scientific">Tardibacter chloracetimidivorans</name>
    <dbReference type="NCBI Taxonomy" id="1921510"/>
    <lineage>
        <taxon>Bacteria</taxon>
        <taxon>Pseudomonadati</taxon>
        <taxon>Pseudomonadota</taxon>
        <taxon>Alphaproteobacteria</taxon>
        <taxon>Sphingomonadales</taxon>
        <taxon>Sphingomonadaceae</taxon>
        <taxon>Tardibacter</taxon>
    </lineage>
</organism>
<dbReference type="InterPro" id="IPR000182">
    <property type="entry name" value="GNAT_dom"/>
</dbReference>
<dbReference type="STRING" id="1921510.BSL82_00715"/>
<dbReference type="AlphaFoldDB" id="A0A1L3ZQV4"/>